<sequence>MTKLLGIALGAGVTSAVLFAVARTGSPAALLLAYLAPLPIMIAGLGFTHAVGGAAALIGGGAIGVAMGPLAGLLFLVALGMPAWHLSRLAGSSRPAPGQPAAAPLWYPIPKLLLHLAGVAVVPVLVIGVALVWRLGGYEKAVSVLAAKLEALLARETIPNAFPFADLVRLAPVAMGASSVLMLAVNLWLAARSVQVSSLLVRPWPNLPDALRLPRLVVALFAAAGAASLLPDPYGIAAAVVAAALGILFAFEGLAAAHVLTRGLSARIVVLTAIYLATALLMPWPLVALALLGCIDCLVPALRRGSGLTITKLPTRRQ</sequence>
<keyword evidence="3" id="KW-1185">Reference proteome</keyword>
<reference evidence="2 3" key="2">
    <citation type="submission" date="2019-02" db="EMBL/GenBank/DDBJ databases">
        <title>'Lichenibacterium ramalinii' gen. nov. sp. nov., 'Lichenibacterium minor' gen. nov. sp. nov.</title>
        <authorList>
            <person name="Pankratov T."/>
        </authorList>
    </citation>
    <scope>NUCLEOTIDE SEQUENCE [LARGE SCALE GENOMIC DNA]</scope>
    <source>
        <strain evidence="2 3">RmlP026</strain>
    </source>
</reference>
<feature type="transmembrane region" description="Helical" evidence="1">
    <location>
        <begin position="6"/>
        <end position="22"/>
    </location>
</feature>
<dbReference type="AlphaFoldDB" id="A0A4Q2U8F5"/>
<dbReference type="Pfam" id="PF09991">
    <property type="entry name" value="DUF2232"/>
    <property type="match status" value="1"/>
</dbReference>
<dbReference type="InterPro" id="IPR018710">
    <property type="entry name" value="DUF2232"/>
</dbReference>
<feature type="transmembrane region" description="Helical" evidence="1">
    <location>
        <begin position="212"/>
        <end position="230"/>
    </location>
</feature>
<keyword evidence="1" id="KW-0812">Transmembrane</keyword>
<comment type="caution">
    <text evidence="2">The sequence shown here is derived from an EMBL/GenBank/DDBJ whole genome shotgun (WGS) entry which is preliminary data.</text>
</comment>
<organism evidence="2 3">
    <name type="scientific">Lichenibacterium minor</name>
    <dbReference type="NCBI Taxonomy" id="2316528"/>
    <lineage>
        <taxon>Bacteria</taxon>
        <taxon>Pseudomonadati</taxon>
        <taxon>Pseudomonadota</taxon>
        <taxon>Alphaproteobacteria</taxon>
        <taxon>Hyphomicrobiales</taxon>
        <taxon>Lichenihabitantaceae</taxon>
        <taxon>Lichenibacterium</taxon>
    </lineage>
</organism>
<dbReference type="EMBL" id="QYBB01000004">
    <property type="protein sequence ID" value="RYC33013.1"/>
    <property type="molecule type" value="Genomic_DNA"/>
</dbReference>
<protein>
    <submittedName>
        <fullName evidence="2">DUF2232 domain-containing protein</fullName>
    </submittedName>
</protein>
<gene>
    <name evidence="2" type="ORF">D3273_06055</name>
</gene>
<keyword evidence="1" id="KW-0472">Membrane</keyword>
<keyword evidence="1" id="KW-1133">Transmembrane helix</keyword>
<feature type="transmembrane region" description="Helical" evidence="1">
    <location>
        <begin position="236"/>
        <end position="256"/>
    </location>
</feature>
<feature type="transmembrane region" description="Helical" evidence="1">
    <location>
        <begin position="268"/>
        <end position="292"/>
    </location>
</feature>
<feature type="transmembrane region" description="Helical" evidence="1">
    <location>
        <begin position="170"/>
        <end position="191"/>
    </location>
</feature>
<feature type="transmembrane region" description="Helical" evidence="1">
    <location>
        <begin position="112"/>
        <end position="133"/>
    </location>
</feature>
<dbReference type="Proteomes" id="UP000290759">
    <property type="component" value="Unassembled WGS sequence"/>
</dbReference>
<reference evidence="2 3" key="1">
    <citation type="submission" date="2018-12" db="EMBL/GenBank/DDBJ databases">
        <authorList>
            <person name="Grouzdev D.S."/>
            <person name="Krutkina M.S."/>
        </authorList>
    </citation>
    <scope>NUCLEOTIDE SEQUENCE [LARGE SCALE GENOMIC DNA]</scope>
    <source>
        <strain evidence="2 3">RmlP026</strain>
    </source>
</reference>
<name>A0A4Q2U8F5_9HYPH</name>
<evidence type="ECO:0000313" key="3">
    <source>
        <dbReference type="Proteomes" id="UP000290759"/>
    </source>
</evidence>
<accession>A0A4Q2U8F5</accession>
<dbReference type="OrthoDB" id="7335270at2"/>
<dbReference type="RefSeq" id="WP_129224525.1">
    <property type="nucleotide sequence ID" value="NZ_QYBB01000004.1"/>
</dbReference>
<evidence type="ECO:0000313" key="2">
    <source>
        <dbReference type="EMBL" id="RYC33013.1"/>
    </source>
</evidence>
<feature type="transmembrane region" description="Helical" evidence="1">
    <location>
        <begin position="29"/>
        <end position="48"/>
    </location>
</feature>
<feature type="transmembrane region" description="Helical" evidence="1">
    <location>
        <begin position="54"/>
        <end position="79"/>
    </location>
</feature>
<evidence type="ECO:0000256" key="1">
    <source>
        <dbReference type="SAM" id="Phobius"/>
    </source>
</evidence>
<proteinExistence type="predicted"/>